<dbReference type="Pfam" id="PF00656">
    <property type="entry name" value="Peptidase_C14"/>
    <property type="match status" value="1"/>
</dbReference>
<dbReference type="AlphaFoldDB" id="A0A1V1PBF0"/>
<evidence type="ECO:0000313" key="2">
    <source>
        <dbReference type="EMBL" id="ETR72106.1"/>
    </source>
</evidence>
<dbReference type="SUPFAM" id="SSF52129">
    <property type="entry name" value="Caspase-like"/>
    <property type="match status" value="1"/>
</dbReference>
<dbReference type="InterPro" id="IPR029030">
    <property type="entry name" value="Caspase-like_dom_sf"/>
</dbReference>
<dbReference type="EMBL" id="ATBP01000183">
    <property type="protein sequence ID" value="ETR72106.1"/>
    <property type="molecule type" value="Genomic_DNA"/>
</dbReference>
<dbReference type="InterPro" id="IPR011600">
    <property type="entry name" value="Pept_C14_caspase"/>
</dbReference>
<sequence>MAFILLELFKFLQDLNPKKAVGIVKTMIINKLKNICVVFIASLLITGISHAYEIEMNKQGKSYALLIGINQYSNYPHLQTPINNVEALAKILIQKFDFQSQTIVKVTDKTPPPIK</sequence>
<accession>A0A1V1PBF0</accession>
<evidence type="ECO:0000313" key="3">
    <source>
        <dbReference type="Proteomes" id="UP000189670"/>
    </source>
</evidence>
<name>A0A1V1PBF0_9BACT</name>
<protein>
    <recommendedName>
        <fullName evidence="1">Peptidase C14 caspase domain-containing protein</fullName>
    </recommendedName>
</protein>
<evidence type="ECO:0000259" key="1">
    <source>
        <dbReference type="Pfam" id="PF00656"/>
    </source>
</evidence>
<dbReference type="GO" id="GO:0006508">
    <property type="term" value="P:proteolysis"/>
    <property type="evidence" value="ECO:0007669"/>
    <property type="project" value="InterPro"/>
</dbReference>
<comment type="caution">
    <text evidence="2">The sequence shown here is derived from an EMBL/GenBank/DDBJ whole genome shotgun (WGS) entry which is preliminary data.</text>
</comment>
<dbReference type="Gene3D" id="3.40.50.12660">
    <property type="match status" value="1"/>
</dbReference>
<organism evidence="2 3">
    <name type="scientific">Candidatus Magnetoglobus multicellularis str. Araruama</name>
    <dbReference type="NCBI Taxonomy" id="890399"/>
    <lineage>
        <taxon>Bacteria</taxon>
        <taxon>Pseudomonadati</taxon>
        <taxon>Thermodesulfobacteriota</taxon>
        <taxon>Desulfobacteria</taxon>
        <taxon>Desulfobacterales</taxon>
        <taxon>Desulfobacteraceae</taxon>
        <taxon>Candidatus Magnetoglobus</taxon>
    </lineage>
</organism>
<dbReference type="Proteomes" id="UP000189670">
    <property type="component" value="Unassembled WGS sequence"/>
</dbReference>
<feature type="domain" description="Peptidase C14 caspase" evidence="1">
    <location>
        <begin position="62"/>
        <end position="107"/>
    </location>
</feature>
<reference evidence="3" key="1">
    <citation type="submission" date="2012-11" db="EMBL/GenBank/DDBJ databases">
        <authorList>
            <person name="Lucero-Rivera Y.E."/>
            <person name="Tovar-Ramirez D."/>
        </authorList>
    </citation>
    <scope>NUCLEOTIDE SEQUENCE [LARGE SCALE GENOMIC DNA]</scope>
    <source>
        <strain evidence="3">Araruama</strain>
    </source>
</reference>
<dbReference type="GO" id="GO:0004197">
    <property type="term" value="F:cysteine-type endopeptidase activity"/>
    <property type="evidence" value="ECO:0007669"/>
    <property type="project" value="InterPro"/>
</dbReference>
<gene>
    <name evidence="2" type="ORF">OMM_07714</name>
</gene>
<proteinExistence type="predicted"/>